<evidence type="ECO:0000313" key="1">
    <source>
        <dbReference type="EMBL" id="CAJ1934317.1"/>
    </source>
</evidence>
<proteinExistence type="predicted"/>
<evidence type="ECO:0000313" key="2">
    <source>
        <dbReference type="Proteomes" id="UP001189624"/>
    </source>
</evidence>
<name>A0AA86S4M2_9FABA</name>
<accession>A0AA86S4M2</accession>
<sequence length="128" mass="15122">MERFAWLYCSVRMHDEIYYVNQGPTATYAVYIGLTGATKKAANQPHVNEVENRIKLQKTKEEALHNKFRVYDDEVSDERMRCNNTLIRYGCMKFHKSIAQRSMKPKFLFGWNRENNPDKVRTNGLVEK</sequence>
<reference evidence="1" key="1">
    <citation type="submission" date="2023-10" db="EMBL/GenBank/DDBJ databases">
        <authorList>
            <person name="Domelevo Entfellner J.-B."/>
        </authorList>
    </citation>
    <scope>NUCLEOTIDE SEQUENCE</scope>
</reference>
<dbReference type="AlphaFoldDB" id="A0AA86S4M2"/>
<gene>
    <name evidence="1" type="ORF">AYBTSS11_LOCUS6846</name>
</gene>
<dbReference type="Proteomes" id="UP001189624">
    <property type="component" value="Chromosome 2"/>
</dbReference>
<dbReference type="EMBL" id="OY731399">
    <property type="protein sequence ID" value="CAJ1934317.1"/>
    <property type="molecule type" value="Genomic_DNA"/>
</dbReference>
<keyword evidence="2" id="KW-1185">Reference proteome</keyword>
<protein>
    <submittedName>
        <fullName evidence="1">Uncharacterized protein</fullName>
    </submittedName>
</protein>
<organism evidence="1 2">
    <name type="scientific">Sphenostylis stenocarpa</name>
    <dbReference type="NCBI Taxonomy" id="92480"/>
    <lineage>
        <taxon>Eukaryota</taxon>
        <taxon>Viridiplantae</taxon>
        <taxon>Streptophyta</taxon>
        <taxon>Embryophyta</taxon>
        <taxon>Tracheophyta</taxon>
        <taxon>Spermatophyta</taxon>
        <taxon>Magnoliopsida</taxon>
        <taxon>eudicotyledons</taxon>
        <taxon>Gunneridae</taxon>
        <taxon>Pentapetalae</taxon>
        <taxon>rosids</taxon>
        <taxon>fabids</taxon>
        <taxon>Fabales</taxon>
        <taxon>Fabaceae</taxon>
        <taxon>Papilionoideae</taxon>
        <taxon>50 kb inversion clade</taxon>
        <taxon>NPAAA clade</taxon>
        <taxon>indigoferoid/millettioid clade</taxon>
        <taxon>Phaseoleae</taxon>
        <taxon>Sphenostylis</taxon>
    </lineage>
</organism>
<dbReference type="Gramene" id="rna-AYBTSS11_LOCUS6846">
    <property type="protein sequence ID" value="CAJ1934317.1"/>
    <property type="gene ID" value="gene-AYBTSS11_LOCUS6846"/>
</dbReference>